<accession>A0A257LWX5</accession>
<evidence type="ECO:0000313" key="2">
    <source>
        <dbReference type="EMBL" id="OYV03261.1"/>
    </source>
</evidence>
<dbReference type="Pfam" id="PF18962">
    <property type="entry name" value="Por_Secre_tail"/>
    <property type="match status" value="1"/>
</dbReference>
<reference evidence="3" key="1">
    <citation type="submission" date="2017-07" db="EMBL/GenBank/DDBJ databases">
        <title>Novel pathways for hydrocarbon cycling and metabolic interdependencies in hydrothermal sediment communities.</title>
        <authorList>
            <person name="Dombrowski N."/>
            <person name="Seitz K."/>
            <person name="Teske A."/>
            <person name="Baker B."/>
        </authorList>
    </citation>
    <scope>NUCLEOTIDE SEQUENCE [LARGE SCALE GENOMIC DNA]</scope>
</reference>
<dbReference type="NCBIfam" id="TIGR04183">
    <property type="entry name" value="Por_Secre_tail"/>
    <property type="match status" value="1"/>
</dbReference>
<comment type="caution">
    <text evidence="2">The sequence shown here is derived from an EMBL/GenBank/DDBJ whole genome shotgun (WGS) entry which is preliminary data.</text>
</comment>
<dbReference type="InterPro" id="IPR026444">
    <property type="entry name" value="Secre_tail"/>
</dbReference>
<evidence type="ECO:0000313" key="3">
    <source>
        <dbReference type="Proteomes" id="UP000216312"/>
    </source>
</evidence>
<dbReference type="Proteomes" id="UP000216312">
    <property type="component" value="Unassembled WGS sequence"/>
</dbReference>
<proteinExistence type="predicted"/>
<organism evidence="2 3">
    <name type="scientific">candidate division WOR-3 bacterium 4484_18</name>
    <dbReference type="NCBI Taxonomy" id="2020626"/>
    <lineage>
        <taxon>Bacteria</taxon>
        <taxon>Bacteria division WOR-3</taxon>
    </lineage>
</organism>
<dbReference type="AlphaFoldDB" id="A0A257LWX5"/>
<sequence>MMLKQVINRLISSVVVLISVLFIGLMGLTITSTLTAKEYTDVWLLPTVPGTPSKIVPVVKGNKKGLDMWLRYDDNEANYLLVGLGDAETLCVFFEPPVTCSILAMEFCAVCYYPTSHTTVKKFIALTDTSLTTDCWNEYHSGAPEPGPSPILEFVAGPVTSKPIDTVWTWDTLWVDPENIPDVGKHPFVAGWIKVPGDTSPNPRITPHIEPPWHALIYRHEPANGGPPGWYSSWHQFWIRALVRIYEEPQWFIRSVDKLPWSYTTGPRRVTSEIEDPIGIPEDNWGIASAALIYNVNGSDWQTIPMVCVDTIETWGDNIIHGIWAADIPGVGVGDSVSYYVVAEDLSGLSDTWRTIFWYKIIEGTPGNIFFYNDDFYGPPFTPDFVGMVYENVDYWDYNVRGAPDSSVIGFYTPGKGPGAPVILWNSLGGEIFAEVVKAGLIQNLLDAGGNLFMSGEDFLYGLAGTYDTVTWEAGTFPNEYLKFYKTVDDAVVGTTYVTIHGVPGDTISGPFVDNDGFHVWPYVWMDAGFTWIGEIIETDAIPIFFFDGKICGTRYDTTYKYVFLYWPFAYIVEVEPDTWMFDTWAVKTLLRRVLQWFGLPVGVKLPVVGQNLDIPSIFTSSININYDVTHKLPMDIELYDIIGRKLAHLHTEVEGKGTYNWDVSQLPMGVYFIRVNLEDYHNTYKLIKIR</sequence>
<protein>
    <recommendedName>
        <fullName evidence="1">Secretion system C-terminal sorting domain-containing protein</fullName>
    </recommendedName>
</protein>
<name>A0A257LWX5_UNCW3</name>
<gene>
    <name evidence="2" type="ORF">CGW93_01725</name>
</gene>
<dbReference type="EMBL" id="NMUJ01000013">
    <property type="protein sequence ID" value="OYV03261.1"/>
    <property type="molecule type" value="Genomic_DNA"/>
</dbReference>
<feature type="domain" description="Secretion system C-terminal sorting" evidence="1">
    <location>
        <begin position="621"/>
        <end position="688"/>
    </location>
</feature>
<evidence type="ECO:0000259" key="1">
    <source>
        <dbReference type="Pfam" id="PF18962"/>
    </source>
</evidence>